<protein>
    <recommendedName>
        <fullName evidence="2">BURP domain-containing protein</fullName>
    </recommendedName>
</protein>
<gene>
    <name evidence="3" type="ORF">NE237_026414</name>
</gene>
<reference evidence="3" key="1">
    <citation type="journal article" date="2023" name="Plant J.">
        <title>The genome of the king protea, Protea cynaroides.</title>
        <authorList>
            <person name="Chang J."/>
            <person name="Duong T.A."/>
            <person name="Schoeman C."/>
            <person name="Ma X."/>
            <person name="Roodt D."/>
            <person name="Barker N."/>
            <person name="Li Z."/>
            <person name="Van de Peer Y."/>
            <person name="Mizrachi E."/>
        </authorList>
    </citation>
    <scope>NUCLEOTIDE SEQUENCE</scope>
    <source>
        <tissue evidence="3">Young leaves</tissue>
    </source>
</reference>
<proteinExistence type="predicted"/>
<accession>A0A9Q0H6N0</accession>
<feature type="region of interest" description="Disordered" evidence="1">
    <location>
        <begin position="62"/>
        <end position="82"/>
    </location>
</feature>
<dbReference type="Pfam" id="PF03181">
    <property type="entry name" value="BURP"/>
    <property type="match status" value="1"/>
</dbReference>
<evidence type="ECO:0000313" key="3">
    <source>
        <dbReference type="EMBL" id="KAJ4959303.1"/>
    </source>
</evidence>
<organism evidence="3 4">
    <name type="scientific">Protea cynaroides</name>
    <dbReference type="NCBI Taxonomy" id="273540"/>
    <lineage>
        <taxon>Eukaryota</taxon>
        <taxon>Viridiplantae</taxon>
        <taxon>Streptophyta</taxon>
        <taxon>Embryophyta</taxon>
        <taxon>Tracheophyta</taxon>
        <taxon>Spermatophyta</taxon>
        <taxon>Magnoliopsida</taxon>
        <taxon>Proteales</taxon>
        <taxon>Proteaceae</taxon>
        <taxon>Protea</taxon>
    </lineage>
</organism>
<dbReference type="PANTHER" id="PTHR31236:SF2">
    <property type="entry name" value="BURP DOMAIN PROTEIN RD22"/>
    <property type="match status" value="1"/>
</dbReference>
<dbReference type="SMART" id="SM01045">
    <property type="entry name" value="BURP"/>
    <property type="match status" value="1"/>
</dbReference>
<evidence type="ECO:0000256" key="1">
    <source>
        <dbReference type="SAM" id="MobiDB-lite"/>
    </source>
</evidence>
<dbReference type="OrthoDB" id="654134at2759"/>
<dbReference type="PANTHER" id="PTHR31236">
    <property type="entry name" value="BURP DOMAIN PROTEIN USPL1-LIKE"/>
    <property type="match status" value="1"/>
</dbReference>
<name>A0A9Q0H6N0_9MAGN</name>
<comment type="caution">
    <text evidence="3">The sequence shown here is derived from an EMBL/GenBank/DDBJ whole genome shotgun (WGS) entry which is preliminary data.</text>
</comment>
<evidence type="ECO:0000259" key="2">
    <source>
        <dbReference type="PROSITE" id="PS51277"/>
    </source>
</evidence>
<dbReference type="InterPro" id="IPR044816">
    <property type="entry name" value="BURP"/>
</dbReference>
<feature type="domain" description="BURP" evidence="2">
    <location>
        <begin position="91"/>
        <end position="300"/>
    </location>
</feature>
<evidence type="ECO:0000313" key="4">
    <source>
        <dbReference type="Proteomes" id="UP001141806"/>
    </source>
</evidence>
<dbReference type="EMBL" id="JAMYWD010000010">
    <property type="protein sequence ID" value="KAJ4959303.1"/>
    <property type="molecule type" value="Genomic_DNA"/>
</dbReference>
<dbReference type="InterPro" id="IPR004873">
    <property type="entry name" value="BURP_dom"/>
</dbReference>
<dbReference type="Proteomes" id="UP001141806">
    <property type="component" value="Unassembled WGS sequence"/>
</dbReference>
<keyword evidence="4" id="KW-1185">Reference proteome</keyword>
<dbReference type="PROSITE" id="PS51277">
    <property type="entry name" value="BURP"/>
    <property type="match status" value="1"/>
</dbReference>
<sequence>MLNLLCFLPLNYHLLSAVVFKHSMDLHLSIIGFLSLLLVVTNATVTTESDWKNWNFGRPKATRDHLPSASEERRASPDVDQLRNDPNAELYIQEKNLVPGTTTMDLHFTKERTLVMDTFLPRLEAELIPFSIIRSLKEAQVMKNTIKECEEPAVVCEEPAVAKKDKYCATSLESMFDFSTTRLGTNIQALSTELDKVETQKQKYTITTGGVKKMGSDEAVVCHDQTNVYTKFYCHKACGTRAYKVALVGADGTKVNAVTVCHTDTANWNPKHLAFEVLNLKPGATVCHFLREDQVVWVQK</sequence>
<dbReference type="AlphaFoldDB" id="A0A9Q0H6N0"/>